<comment type="caution">
    <text evidence="2">The sequence shown here is derived from an EMBL/GenBank/DDBJ whole genome shotgun (WGS) entry which is preliminary data.</text>
</comment>
<feature type="compositionally biased region" description="Basic and acidic residues" evidence="1">
    <location>
        <begin position="13"/>
        <end position="24"/>
    </location>
</feature>
<feature type="region of interest" description="Disordered" evidence="1">
    <location>
        <begin position="1"/>
        <end position="40"/>
    </location>
</feature>
<sequence>MRYGRPLQAVADGDERPETPHDGHAPSLVLRRRLSMGELS</sequence>
<reference evidence="2 3" key="1">
    <citation type="submission" date="2024-06" db="EMBL/GenBank/DDBJ databases">
        <title>The Natural Products Discovery Center: Release of the First 8490 Sequenced Strains for Exploring Actinobacteria Biosynthetic Diversity.</title>
        <authorList>
            <person name="Kalkreuter E."/>
            <person name="Kautsar S.A."/>
            <person name="Yang D."/>
            <person name="Bader C.D."/>
            <person name="Teijaro C.N."/>
            <person name="Fluegel L."/>
            <person name="Davis C.M."/>
            <person name="Simpson J.R."/>
            <person name="Lauterbach L."/>
            <person name="Steele A.D."/>
            <person name="Gui C."/>
            <person name="Meng S."/>
            <person name="Li G."/>
            <person name="Viehrig K."/>
            <person name="Ye F."/>
            <person name="Su P."/>
            <person name="Kiefer A.F."/>
            <person name="Nichols A."/>
            <person name="Cepeda A.J."/>
            <person name="Yan W."/>
            <person name="Fan B."/>
            <person name="Jiang Y."/>
            <person name="Adhikari A."/>
            <person name="Zheng C.-J."/>
            <person name="Schuster L."/>
            <person name="Cowan T.M."/>
            <person name="Smanski M.J."/>
            <person name="Chevrette M.G."/>
            <person name="De Carvalho L.P.S."/>
            <person name="Shen B."/>
        </authorList>
    </citation>
    <scope>NUCLEOTIDE SEQUENCE [LARGE SCALE GENOMIC DNA]</scope>
    <source>
        <strain evidence="2 3">NPDC050100</strain>
    </source>
</reference>
<dbReference type="Proteomes" id="UP001551675">
    <property type="component" value="Unassembled WGS sequence"/>
</dbReference>
<evidence type="ECO:0000313" key="3">
    <source>
        <dbReference type="Proteomes" id="UP001551675"/>
    </source>
</evidence>
<accession>A0ABV3GSS8</accession>
<organism evidence="2 3">
    <name type="scientific">Microtetraspora glauca</name>
    <dbReference type="NCBI Taxonomy" id="1996"/>
    <lineage>
        <taxon>Bacteria</taxon>
        <taxon>Bacillati</taxon>
        <taxon>Actinomycetota</taxon>
        <taxon>Actinomycetes</taxon>
        <taxon>Streptosporangiales</taxon>
        <taxon>Streptosporangiaceae</taxon>
        <taxon>Microtetraspora</taxon>
    </lineage>
</organism>
<evidence type="ECO:0000256" key="1">
    <source>
        <dbReference type="SAM" id="MobiDB-lite"/>
    </source>
</evidence>
<gene>
    <name evidence="2" type="ORF">AB0I59_39370</name>
</gene>
<dbReference type="EMBL" id="JBFALK010000033">
    <property type="protein sequence ID" value="MEV0974688.1"/>
    <property type="molecule type" value="Genomic_DNA"/>
</dbReference>
<keyword evidence="3" id="KW-1185">Reference proteome</keyword>
<protein>
    <submittedName>
        <fullName evidence="2">Uncharacterized protein</fullName>
    </submittedName>
</protein>
<dbReference type="RefSeq" id="WP_358141609.1">
    <property type="nucleotide sequence ID" value="NZ_JBFALK010000033.1"/>
</dbReference>
<name>A0ABV3GSS8_MICGL</name>
<evidence type="ECO:0000313" key="2">
    <source>
        <dbReference type="EMBL" id="MEV0974688.1"/>
    </source>
</evidence>
<proteinExistence type="predicted"/>